<reference evidence="2 3" key="1">
    <citation type="submission" date="2024-06" db="EMBL/GenBank/DDBJ databases">
        <title>Genomic Encyclopedia of Type Strains, Phase V (KMG-V): Genome sequencing to study the core and pangenomes of soil and plant-associated prokaryotes.</title>
        <authorList>
            <person name="Whitman W."/>
        </authorList>
    </citation>
    <scope>NUCLEOTIDE SEQUENCE [LARGE SCALE GENOMIC DNA]</scope>
    <source>
        <strain evidence="2 3">NE40</strain>
    </source>
</reference>
<gene>
    <name evidence="2" type="ORF">V5J35_004852</name>
</gene>
<feature type="transmembrane region" description="Helical" evidence="1">
    <location>
        <begin position="49"/>
        <end position="68"/>
    </location>
</feature>
<keyword evidence="1" id="KW-1133">Transmembrane helix</keyword>
<comment type="caution">
    <text evidence="2">The sequence shown here is derived from an EMBL/GenBank/DDBJ whole genome shotgun (WGS) entry which is preliminary data.</text>
</comment>
<name>A0ABV2SP37_9GAMM</name>
<keyword evidence="1" id="KW-0812">Transmembrane</keyword>
<dbReference type="EMBL" id="JBEWTB010000003">
    <property type="protein sequence ID" value="MET4759533.1"/>
    <property type="molecule type" value="Genomic_DNA"/>
</dbReference>
<protein>
    <submittedName>
        <fullName evidence="2">Uncharacterized protein</fullName>
    </submittedName>
</protein>
<evidence type="ECO:0000313" key="2">
    <source>
        <dbReference type="EMBL" id="MET4759533.1"/>
    </source>
</evidence>
<keyword evidence="3" id="KW-1185">Reference proteome</keyword>
<evidence type="ECO:0000256" key="1">
    <source>
        <dbReference type="SAM" id="Phobius"/>
    </source>
</evidence>
<accession>A0ABV2SP37</accession>
<sequence>MYELYLKTRRSNILNNINLAGCVLMGLYTSLAVVGIAKQDITDVTEIGGQLIMGAFYLLATVGFFMAFQERIKARQNLKKTLEELPSFARPSKKVKKAKDN</sequence>
<evidence type="ECO:0000313" key="3">
    <source>
        <dbReference type="Proteomes" id="UP001549366"/>
    </source>
</evidence>
<keyword evidence="1" id="KW-0472">Membrane</keyword>
<dbReference type="Proteomes" id="UP001549366">
    <property type="component" value="Unassembled WGS sequence"/>
</dbReference>
<organism evidence="2 3">
    <name type="scientific">Endozoicomonas lisbonensis</name>
    <dbReference type="NCBI Taxonomy" id="3120522"/>
    <lineage>
        <taxon>Bacteria</taxon>
        <taxon>Pseudomonadati</taxon>
        <taxon>Pseudomonadota</taxon>
        <taxon>Gammaproteobacteria</taxon>
        <taxon>Oceanospirillales</taxon>
        <taxon>Endozoicomonadaceae</taxon>
        <taxon>Endozoicomonas</taxon>
    </lineage>
</organism>
<dbReference type="RefSeq" id="WP_354011492.1">
    <property type="nucleotide sequence ID" value="NZ_JBEWTA010000002.1"/>
</dbReference>
<feature type="transmembrane region" description="Helical" evidence="1">
    <location>
        <begin position="12"/>
        <end position="37"/>
    </location>
</feature>
<proteinExistence type="predicted"/>